<dbReference type="PANTHER" id="PTHR30146">
    <property type="entry name" value="LACI-RELATED TRANSCRIPTIONAL REPRESSOR"/>
    <property type="match status" value="1"/>
</dbReference>
<evidence type="ECO:0000256" key="3">
    <source>
        <dbReference type="ARBA" id="ARBA00023163"/>
    </source>
</evidence>
<keyword evidence="6" id="KW-1185">Reference proteome</keyword>
<dbReference type="SUPFAM" id="SSF53822">
    <property type="entry name" value="Periplasmic binding protein-like I"/>
    <property type="match status" value="1"/>
</dbReference>
<dbReference type="PANTHER" id="PTHR30146:SF109">
    <property type="entry name" value="HTH-TYPE TRANSCRIPTIONAL REGULATOR GALS"/>
    <property type="match status" value="1"/>
</dbReference>
<dbReference type="GO" id="GO:0003700">
    <property type="term" value="F:DNA-binding transcription factor activity"/>
    <property type="evidence" value="ECO:0007669"/>
    <property type="project" value="TreeGrafter"/>
</dbReference>
<dbReference type="GO" id="GO:0000976">
    <property type="term" value="F:transcription cis-regulatory region binding"/>
    <property type="evidence" value="ECO:0007669"/>
    <property type="project" value="TreeGrafter"/>
</dbReference>
<dbReference type="AlphaFoldDB" id="A0A6B0TMD7"/>
<dbReference type="InterPro" id="IPR000843">
    <property type="entry name" value="HTH_LacI"/>
</dbReference>
<dbReference type="Gene3D" id="1.10.260.40">
    <property type="entry name" value="lambda repressor-like DNA-binding domains"/>
    <property type="match status" value="1"/>
</dbReference>
<accession>A0A6B0TMD7</accession>
<keyword evidence="3" id="KW-0804">Transcription</keyword>
<dbReference type="Gene3D" id="3.40.50.2300">
    <property type="match status" value="2"/>
</dbReference>
<reference evidence="5 6" key="1">
    <citation type="submission" date="2019-12" db="EMBL/GenBank/DDBJ databases">
        <title>Strain KN286 was isolated from seawater, which was collected from Caroline Seamount in the tropical western Pacific.</title>
        <authorList>
            <person name="Wang Q."/>
        </authorList>
    </citation>
    <scope>NUCLEOTIDE SEQUENCE [LARGE SCALE GENOMIC DNA]</scope>
    <source>
        <strain evidence="5 6">KN286</strain>
    </source>
</reference>
<dbReference type="InterPro" id="IPR010982">
    <property type="entry name" value="Lambda_DNA-bd_dom_sf"/>
</dbReference>
<sequence length="324" mass="34791">MSKRVTIKSIAEELGISHMTVSRALSGNPNVQKSTADAVRKRAEEMGYVRNAAARAMRGDESRIVGLLVPNITNDFYARFANSFAEACDREGLHLIIHLTKDNHELEGQAMLRLRELQARAVVSVPTPLPDGAQAGATTDMHLVQLIRERGDGADSVLVDDAGAIRDAVLHLHGRGHRRIAYIGAPDTLSSGRGRLAAFRSGITAAGLEFDTDLVRTEPPSIGMGERLTRTIVSHSDATALVCGGFEISNGALKAAMQLGTLNRGLDFVGYGNPDFYAWIGRGLTTIDIPVVGLADCAVRMVGEEGEVPLTGRQTFPARLVVRD</sequence>
<dbReference type="Pfam" id="PF00356">
    <property type="entry name" value="LacI"/>
    <property type="match status" value="1"/>
</dbReference>
<organism evidence="5 6">
    <name type="scientific">Oceanomicrobium pacificus</name>
    <dbReference type="NCBI Taxonomy" id="2692916"/>
    <lineage>
        <taxon>Bacteria</taxon>
        <taxon>Pseudomonadati</taxon>
        <taxon>Pseudomonadota</taxon>
        <taxon>Alphaproteobacteria</taxon>
        <taxon>Rhodobacterales</taxon>
        <taxon>Paracoccaceae</taxon>
        <taxon>Oceanomicrobium</taxon>
    </lineage>
</organism>
<dbReference type="InterPro" id="IPR028082">
    <property type="entry name" value="Peripla_BP_I"/>
</dbReference>
<dbReference type="SMART" id="SM00354">
    <property type="entry name" value="HTH_LACI"/>
    <property type="match status" value="1"/>
</dbReference>
<dbReference type="PROSITE" id="PS50932">
    <property type="entry name" value="HTH_LACI_2"/>
    <property type="match status" value="1"/>
</dbReference>
<dbReference type="InterPro" id="IPR046335">
    <property type="entry name" value="LacI/GalR-like_sensor"/>
</dbReference>
<proteinExistence type="predicted"/>
<dbReference type="Pfam" id="PF13377">
    <property type="entry name" value="Peripla_BP_3"/>
    <property type="match status" value="1"/>
</dbReference>
<evidence type="ECO:0000256" key="2">
    <source>
        <dbReference type="ARBA" id="ARBA00023125"/>
    </source>
</evidence>
<keyword evidence="1" id="KW-0805">Transcription regulation</keyword>
<protein>
    <submittedName>
        <fullName evidence="5">Substrate-binding domain-containing protein</fullName>
    </submittedName>
</protein>
<gene>
    <name evidence="5" type="ORF">GSH16_06280</name>
</gene>
<feature type="domain" description="HTH lacI-type" evidence="4">
    <location>
        <begin position="5"/>
        <end position="59"/>
    </location>
</feature>
<name>A0A6B0TMD7_9RHOB</name>
<dbReference type="EMBL" id="WUWG01000002">
    <property type="protein sequence ID" value="MXU65046.1"/>
    <property type="molecule type" value="Genomic_DNA"/>
</dbReference>
<comment type="caution">
    <text evidence="5">The sequence shown here is derived from an EMBL/GenBank/DDBJ whole genome shotgun (WGS) entry which is preliminary data.</text>
</comment>
<evidence type="ECO:0000313" key="5">
    <source>
        <dbReference type="EMBL" id="MXU65046.1"/>
    </source>
</evidence>
<keyword evidence="2" id="KW-0238">DNA-binding</keyword>
<dbReference type="CDD" id="cd06267">
    <property type="entry name" value="PBP1_LacI_sugar_binding-like"/>
    <property type="match status" value="1"/>
</dbReference>
<evidence type="ECO:0000256" key="1">
    <source>
        <dbReference type="ARBA" id="ARBA00023015"/>
    </source>
</evidence>
<evidence type="ECO:0000313" key="6">
    <source>
        <dbReference type="Proteomes" id="UP000436016"/>
    </source>
</evidence>
<dbReference type="RefSeq" id="WP_160853157.1">
    <property type="nucleotide sequence ID" value="NZ_WUWG01000002.1"/>
</dbReference>
<dbReference type="Proteomes" id="UP000436016">
    <property type="component" value="Unassembled WGS sequence"/>
</dbReference>
<dbReference type="SUPFAM" id="SSF47413">
    <property type="entry name" value="lambda repressor-like DNA-binding domains"/>
    <property type="match status" value="1"/>
</dbReference>
<dbReference type="CDD" id="cd01392">
    <property type="entry name" value="HTH_LacI"/>
    <property type="match status" value="1"/>
</dbReference>
<evidence type="ECO:0000259" key="4">
    <source>
        <dbReference type="PROSITE" id="PS50932"/>
    </source>
</evidence>